<organism evidence="1 2">
    <name type="scientific">Planoprotostelium fungivorum</name>
    <dbReference type="NCBI Taxonomy" id="1890364"/>
    <lineage>
        <taxon>Eukaryota</taxon>
        <taxon>Amoebozoa</taxon>
        <taxon>Evosea</taxon>
        <taxon>Variosea</taxon>
        <taxon>Cavosteliida</taxon>
        <taxon>Cavosteliaceae</taxon>
        <taxon>Planoprotostelium</taxon>
    </lineage>
</organism>
<dbReference type="AlphaFoldDB" id="A0A2P6MT23"/>
<evidence type="ECO:0000313" key="2">
    <source>
        <dbReference type="Proteomes" id="UP000241769"/>
    </source>
</evidence>
<accession>A0A2P6MT23</accession>
<comment type="caution">
    <text evidence="1">The sequence shown here is derived from an EMBL/GenBank/DDBJ whole genome shotgun (WGS) entry which is preliminary data.</text>
</comment>
<protein>
    <submittedName>
        <fullName evidence="1">Uncharacterized protein</fullName>
    </submittedName>
</protein>
<gene>
    <name evidence="1" type="ORF">PROFUN_09546</name>
</gene>
<dbReference type="EMBL" id="MDYQ01000439">
    <property type="protein sequence ID" value="PRP74846.1"/>
    <property type="molecule type" value="Genomic_DNA"/>
</dbReference>
<dbReference type="InParanoid" id="A0A2P6MT23"/>
<keyword evidence="2" id="KW-1185">Reference proteome</keyword>
<dbReference type="Proteomes" id="UP000241769">
    <property type="component" value="Unassembled WGS sequence"/>
</dbReference>
<evidence type="ECO:0000313" key="1">
    <source>
        <dbReference type="EMBL" id="PRP74846.1"/>
    </source>
</evidence>
<name>A0A2P6MT23_9EUKA</name>
<sequence>MRPLCTRKCLSGSLAHTPHDNLFRMYSKEDLKRSRWFAPLNWEPDLASKTYLRGIYLASERVNFQWA</sequence>
<reference evidence="1 2" key="1">
    <citation type="journal article" date="2018" name="Genome Biol. Evol.">
        <title>Multiple Roots of Fruiting Body Formation in Amoebozoa.</title>
        <authorList>
            <person name="Hillmann F."/>
            <person name="Forbes G."/>
            <person name="Novohradska S."/>
            <person name="Ferling I."/>
            <person name="Riege K."/>
            <person name="Groth M."/>
            <person name="Westermann M."/>
            <person name="Marz M."/>
            <person name="Spaller T."/>
            <person name="Winckler T."/>
            <person name="Schaap P."/>
            <person name="Glockner G."/>
        </authorList>
    </citation>
    <scope>NUCLEOTIDE SEQUENCE [LARGE SCALE GENOMIC DNA]</scope>
    <source>
        <strain evidence="1 2">Jena</strain>
    </source>
</reference>
<proteinExistence type="predicted"/>